<evidence type="ECO:0000256" key="13">
    <source>
        <dbReference type="ARBA" id="ARBA00022989"/>
    </source>
</evidence>
<comment type="pathway">
    <text evidence="4">Lipid metabolism.</text>
</comment>
<keyword evidence="10 18" id="KW-0808">Transferase</keyword>
<keyword evidence="11 18" id="KW-0812">Transmembrane</keyword>
<gene>
    <name evidence="20" type="ORF">PPG34_06260</name>
</gene>
<dbReference type="InterPro" id="IPR000374">
    <property type="entry name" value="PC_trans"/>
</dbReference>
<name>A0ABU3K6F6_9BACT</name>
<comment type="catalytic activity">
    <reaction evidence="1 18">
        <text>a 1,2-diacyl-sn-glycero-3-phosphate + CTP + H(+) = a CDP-1,2-diacyl-sn-glycerol + diphosphate</text>
        <dbReference type="Rhea" id="RHEA:16229"/>
        <dbReference type="ChEBI" id="CHEBI:15378"/>
        <dbReference type="ChEBI" id="CHEBI:33019"/>
        <dbReference type="ChEBI" id="CHEBI:37563"/>
        <dbReference type="ChEBI" id="CHEBI:58332"/>
        <dbReference type="ChEBI" id="CHEBI:58608"/>
        <dbReference type="EC" id="2.7.7.41"/>
    </reaction>
</comment>
<comment type="pathway">
    <text evidence="3 18">Phospholipid metabolism; CDP-diacylglycerol biosynthesis; CDP-diacylglycerol from sn-glycerol 3-phosphate: step 3/3.</text>
</comment>
<evidence type="ECO:0000256" key="10">
    <source>
        <dbReference type="ARBA" id="ARBA00022679"/>
    </source>
</evidence>
<evidence type="ECO:0000256" key="2">
    <source>
        <dbReference type="ARBA" id="ARBA00004651"/>
    </source>
</evidence>
<evidence type="ECO:0000256" key="12">
    <source>
        <dbReference type="ARBA" id="ARBA00022695"/>
    </source>
</evidence>
<dbReference type="Proteomes" id="UP001250932">
    <property type="component" value="Unassembled WGS sequence"/>
</dbReference>
<accession>A0ABU3K6F6</accession>
<evidence type="ECO:0000256" key="17">
    <source>
        <dbReference type="ARBA" id="ARBA00023264"/>
    </source>
</evidence>
<feature type="transmembrane region" description="Helical" evidence="19">
    <location>
        <begin position="196"/>
        <end position="218"/>
    </location>
</feature>
<dbReference type="PROSITE" id="PS01315">
    <property type="entry name" value="CDS"/>
    <property type="match status" value="1"/>
</dbReference>
<evidence type="ECO:0000256" key="18">
    <source>
        <dbReference type="RuleBase" id="RU003938"/>
    </source>
</evidence>
<keyword evidence="14" id="KW-0443">Lipid metabolism</keyword>
<feature type="transmembrane region" description="Helical" evidence="19">
    <location>
        <begin position="47"/>
        <end position="65"/>
    </location>
</feature>
<dbReference type="EC" id="2.7.7.41" evidence="6 18"/>
<comment type="caution">
    <text evidence="20">The sequence shown here is derived from an EMBL/GenBank/DDBJ whole genome shotgun (WGS) entry which is preliminary data.</text>
</comment>
<evidence type="ECO:0000256" key="5">
    <source>
        <dbReference type="ARBA" id="ARBA00010185"/>
    </source>
</evidence>
<evidence type="ECO:0000256" key="9">
    <source>
        <dbReference type="ARBA" id="ARBA00022516"/>
    </source>
</evidence>
<evidence type="ECO:0000256" key="4">
    <source>
        <dbReference type="ARBA" id="ARBA00005189"/>
    </source>
</evidence>
<keyword evidence="16" id="KW-0594">Phospholipid biosynthesis</keyword>
<comment type="similarity">
    <text evidence="5 18">Belongs to the CDS family.</text>
</comment>
<keyword evidence="9" id="KW-0444">Lipid biosynthesis</keyword>
<protein>
    <recommendedName>
        <fullName evidence="7 18">Phosphatidate cytidylyltransferase</fullName>
        <ecNumber evidence="6 18">2.7.7.41</ecNumber>
    </recommendedName>
</protein>
<evidence type="ECO:0000256" key="15">
    <source>
        <dbReference type="ARBA" id="ARBA00023136"/>
    </source>
</evidence>
<evidence type="ECO:0000256" key="16">
    <source>
        <dbReference type="ARBA" id="ARBA00023209"/>
    </source>
</evidence>
<evidence type="ECO:0000256" key="14">
    <source>
        <dbReference type="ARBA" id="ARBA00023098"/>
    </source>
</evidence>
<sequence>MGSSPITPETPPLTPKALPPRFDPKRIYSALVFIPLFYVLTRHLPPIFFFFLIAAVSCLAMWEFFGLTLSPQDRQQASIIGLFGGGIMLLSLQWPNLLGFHTALIAILAVLIAFQVGIAPSPSYGNIPMLLFGVFYISFTLGHFLTIRTLSDGPFLIFFVLLVTWGGDAAAYFVGKSFGSRPLAQILSPKKTIEGLVGGVIGAILIAWLASLWFLPIFTLADGLILGIVLTLLGTVGDLSESAFKRQAGAKDSGSLIPGHGGFLDRIDSLLLTVPTFYYYMVLVKGSEAFS</sequence>
<reference evidence="20 21" key="1">
    <citation type="journal article" date="2023" name="ISME J.">
        <title>Cultivation and genomic characterization of novel and ubiquitous marine nitrite-oxidizing bacteria from the Nitrospirales.</title>
        <authorList>
            <person name="Mueller A.J."/>
            <person name="Daebeler A."/>
            <person name="Herbold C.W."/>
            <person name="Kirkegaard R.H."/>
            <person name="Daims H."/>
        </authorList>
    </citation>
    <scope>NUCLEOTIDE SEQUENCE [LARGE SCALE GENOMIC DNA]</scope>
    <source>
        <strain evidence="20 21">EB</strain>
    </source>
</reference>
<keyword evidence="21" id="KW-1185">Reference proteome</keyword>
<organism evidence="20 21">
    <name type="scientific">Candidatus Nitronereus thalassa</name>
    <dbReference type="NCBI Taxonomy" id="3020898"/>
    <lineage>
        <taxon>Bacteria</taxon>
        <taxon>Pseudomonadati</taxon>
        <taxon>Nitrospirota</taxon>
        <taxon>Nitrospiria</taxon>
        <taxon>Nitrospirales</taxon>
        <taxon>Nitrospiraceae</taxon>
        <taxon>Candidatus Nitronereus</taxon>
    </lineage>
</organism>
<dbReference type="PANTHER" id="PTHR46382">
    <property type="entry name" value="PHOSPHATIDATE CYTIDYLYLTRANSFERASE"/>
    <property type="match status" value="1"/>
</dbReference>
<keyword evidence="8" id="KW-1003">Cell membrane</keyword>
<feature type="transmembrane region" description="Helical" evidence="19">
    <location>
        <begin position="130"/>
        <end position="150"/>
    </location>
</feature>
<evidence type="ECO:0000256" key="11">
    <source>
        <dbReference type="ARBA" id="ARBA00022692"/>
    </source>
</evidence>
<comment type="subcellular location">
    <subcellularLocation>
        <location evidence="2">Cell membrane</location>
        <topology evidence="2">Multi-pass membrane protein</topology>
    </subcellularLocation>
</comment>
<feature type="transmembrane region" description="Helical" evidence="19">
    <location>
        <begin position="156"/>
        <end position="175"/>
    </location>
</feature>
<evidence type="ECO:0000313" key="20">
    <source>
        <dbReference type="EMBL" id="MDT7041949.1"/>
    </source>
</evidence>
<keyword evidence="12 18" id="KW-0548">Nucleotidyltransferase</keyword>
<evidence type="ECO:0000256" key="6">
    <source>
        <dbReference type="ARBA" id="ARBA00012487"/>
    </source>
</evidence>
<keyword evidence="15 19" id="KW-0472">Membrane</keyword>
<evidence type="ECO:0000256" key="1">
    <source>
        <dbReference type="ARBA" id="ARBA00001698"/>
    </source>
</evidence>
<dbReference type="RefSeq" id="WP_313832294.1">
    <property type="nucleotide sequence ID" value="NZ_JAQOUE010000001.1"/>
</dbReference>
<evidence type="ECO:0000256" key="3">
    <source>
        <dbReference type="ARBA" id="ARBA00005119"/>
    </source>
</evidence>
<evidence type="ECO:0000256" key="8">
    <source>
        <dbReference type="ARBA" id="ARBA00022475"/>
    </source>
</evidence>
<dbReference type="GO" id="GO:0016779">
    <property type="term" value="F:nucleotidyltransferase activity"/>
    <property type="evidence" value="ECO:0007669"/>
    <property type="project" value="UniProtKB-KW"/>
</dbReference>
<feature type="transmembrane region" description="Helical" evidence="19">
    <location>
        <begin position="100"/>
        <end position="118"/>
    </location>
</feature>
<evidence type="ECO:0000313" key="21">
    <source>
        <dbReference type="Proteomes" id="UP001250932"/>
    </source>
</evidence>
<dbReference type="EMBL" id="JAQOUE010000001">
    <property type="protein sequence ID" value="MDT7041949.1"/>
    <property type="molecule type" value="Genomic_DNA"/>
</dbReference>
<keyword evidence="13 19" id="KW-1133">Transmembrane helix</keyword>
<dbReference type="PANTHER" id="PTHR46382:SF1">
    <property type="entry name" value="PHOSPHATIDATE CYTIDYLYLTRANSFERASE"/>
    <property type="match status" value="1"/>
</dbReference>
<evidence type="ECO:0000256" key="19">
    <source>
        <dbReference type="SAM" id="Phobius"/>
    </source>
</evidence>
<proteinExistence type="inferred from homology"/>
<evidence type="ECO:0000256" key="7">
    <source>
        <dbReference type="ARBA" id="ARBA00019373"/>
    </source>
</evidence>
<dbReference type="Pfam" id="PF01148">
    <property type="entry name" value="CTP_transf_1"/>
    <property type="match status" value="1"/>
</dbReference>
<keyword evidence="17" id="KW-1208">Phospholipid metabolism</keyword>